<evidence type="ECO:0000313" key="8">
    <source>
        <dbReference type="Proteomes" id="UP000726170"/>
    </source>
</evidence>
<accession>A0ABS6ELX9</accession>
<proteinExistence type="predicted"/>
<feature type="transmembrane region" description="Helical" evidence="5">
    <location>
        <begin position="177"/>
        <end position="196"/>
    </location>
</feature>
<dbReference type="InterPro" id="IPR013525">
    <property type="entry name" value="ABC2_TM"/>
</dbReference>
<comment type="subcellular location">
    <subcellularLocation>
        <location evidence="1">Membrane</location>
        <topology evidence="1">Multi-pass membrane protein</topology>
    </subcellularLocation>
</comment>
<protein>
    <submittedName>
        <fullName evidence="7">ABC transporter permease</fullName>
    </submittedName>
</protein>
<feature type="domain" description="ABC-2 type transporter transmembrane" evidence="6">
    <location>
        <begin position="20"/>
        <end position="376"/>
    </location>
</feature>
<keyword evidence="4 5" id="KW-0472">Membrane</keyword>
<organism evidence="7 8">
    <name type="scientific">Clostridium mobile</name>
    <dbReference type="NCBI Taxonomy" id="2841512"/>
    <lineage>
        <taxon>Bacteria</taxon>
        <taxon>Bacillati</taxon>
        <taxon>Bacillota</taxon>
        <taxon>Clostridia</taxon>
        <taxon>Eubacteriales</taxon>
        <taxon>Clostridiaceae</taxon>
        <taxon>Clostridium</taxon>
    </lineage>
</organism>
<comment type="caution">
    <text evidence="7">The sequence shown here is derived from an EMBL/GenBank/DDBJ whole genome shotgun (WGS) entry which is preliminary data.</text>
</comment>
<evidence type="ECO:0000313" key="7">
    <source>
        <dbReference type="EMBL" id="MBU5486229.1"/>
    </source>
</evidence>
<keyword evidence="8" id="KW-1185">Reference proteome</keyword>
<dbReference type="PANTHER" id="PTHR43471:SF3">
    <property type="entry name" value="ABC TRANSPORTER PERMEASE PROTEIN NATB"/>
    <property type="match status" value="1"/>
</dbReference>
<feature type="transmembrane region" description="Helical" evidence="5">
    <location>
        <begin position="277"/>
        <end position="303"/>
    </location>
</feature>
<evidence type="ECO:0000256" key="5">
    <source>
        <dbReference type="SAM" id="Phobius"/>
    </source>
</evidence>
<feature type="transmembrane region" description="Helical" evidence="5">
    <location>
        <begin position="338"/>
        <end position="359"/>
    </location>
</feature>
<feature type="transmembrane region" description="Helical" evidence="5">
    <location>
        <begin position="23"/>
        <end position="41"/>
    </location>
</feature>
<dbReference type="Pfam" id="PF12698">
    <property type="entry name" value="ABC2_membrane_3"/>
    <property type="match status" value="1"/>
</dbReference>
<keyword evidence="3 5" id="KW-1133">Transmembrane helix</keyword>
<sequence>MKNITMIVFKKELKDIFRDKKSLIMSIVIPLILFPIIFTVMGKSINKNTKDIEKNFKIAITDNRNTALSQFLKSQDNITIVDSSNISEDVKSGNILVGVSIPDDFEEKISKEQISNIELTYDNASQQSMMAHSIINSYIDDYSKTIVSKRLSTKNINPDILNPITVKNITSVKETDGLGKFMLSLLLPLMLVIYSVTGPLAPATDLAAGEKERGTLEPLLTTQAGRMSLLWGKFGAITVMGLLTTISSLLGLYLGMNQKDGFLSGSAEAVISLDIKSILLIGLIAVLTTMVFGALELAISIYARSFKEAQTYLSPLTILAIIPTYATYMMDVKNISNIYFHIPLSNIVCLLKEFIMGIYNPTHIIITFSWILVYIVSSVLFARFMFSREDVIFRT</sequence>
<dbReference type="RefSeq" id="WP_216440808.1">
    <property type="nucleotide sequence ID" value="NZ_JAHLQF010000004.1"/>
</dbReference>
<evidence type="ECO:0000259" key="6">
    <source>
        <dbReference type="Pfam" id="PF12698"/>
    </source>
</evidence>
<reference evidence="7 8" key="1">
    <citation type="submission" date="2021-06" db="EMBL/GenBank/DDBJ databases">
        <authorList>
            <person name="Sun Q."/>
            <person name="Li D."/>
        </authorList>
    </citation>
    <scope>NUCLEOTIDE SEQUENCE [LARGE SCALE GENOMIC DNA]</scope>
    <source>
        <strain evidence="7 8">MSJ-11</strain>
    </source>
</reference>
<feature type="transmembrane region" description="Helical" evidence="5">
    <location>
        <begin position="309"/>
        <end position="326"/>
    </location>
</feature>
<dbReference type="Proteomes" id="UP000726170">
    <property type="component" value="Unassembled WGS sequence"/>
</dbReference>
<gene>
    <name evidence="7" type="ORF">KQI86_18070</name>
</gene>
<name>A0ABS6ELX9_9CLOT</name>
<dbReference type="EMBL" id="JAHLQF010000004">
    <property type="protein sequence ID" value="MBU5486229.1"/>
    <property type="molecule type" value="Genomic_DNA"/>
</dbReference>
<evidence type="ECO:0000256" key="4">
    <source>
        <dbReference type="ARBA" id="ARBA00023136"/>
    </source>
</evidence>
<feature type="transmembrane region" description="Helical" evidence="5">
    <location>
        <begin position="365"/>
        <end position="386"/>
    </location>
</feature>
<feature type="transmembrane region" description="Helical" evidence="5">
    <location>
        <begin position="234"/>
        <end position="256"/>
    </location>
</feature>
<evidence type="ECO:0000256" key="3">
    <source>
        <dbReference type="ARBA" id="ARBA00022989"/>
    </source>
</evidence>
<dbReference type="PANTHER" id="PTHR43471">
    <property type="entry name" value="ABC TRANSPORTER PERMEASE"/>
    <property type="match status" value="1"/>
</dbReference>
<evidence type="ECO:0000256" key="2">
    <source>
        <dbReference type="ARBA" id="ARBA00022692"/>
    </source>
</evidence>
<keyword evidence="2 5" id="KW-0812">Transmembrane</keyword>
<evidence type="ECO:0000256" key="1">
    <source>
        <dbReference type="ARBA" id="ARBA00004141"/>
    </source>
</evidence>